<dbReference type="AlphaFoldDB" id="A0ABD3V8K7"/>
<evidence type="ECO:0000256" key="10">
    <source>
        <dbReference type="RuleBase" id="RU363063"/>
    </source>
</evidence>
<evidence type="ECO:0000256" key="7">
    <source>
        <dbReference type="ARBA" id="ARBA00022989"/>
    </source>
</evidence>
<keyword evidence="4" id="KW-0808">Transferase</keyword>
<sequence>MYHPYVLRNDCQRAHAIIVPRRINRKVGLAFLASLCLIFLYVTVIVEWGDNVSWIPHRLLHLSNSSFLIPLADGKTVFYTNYKFKPFMPKYLLNNPNICHNIESLFFLVMFHSAAFHFDQRKFLRQTWANKDLLRTHTMRVLFLVGLPQESSIQERLQKENDQHRDIVQGDFIDDYHNLTHKGVMGLKWISENCKNAKYVIKIDDDVFVNVFYLIETVLPVVEKHPRHIFCYTRENNTVARNGRHAVDKFYFPGVRRLPFLFCAGPFVLIPNAVVVKLYAASLRTPFIWLEDVYLFGILPLVTGNVSLFHLPNCHEDPNNALECFSSKAKCDILAAFAWDGKTMFSLWNYNLRQYNERLWRFV</sequence>
<keyword evidence="3 10" id="KW-0328">Glycosyltransferase</keyword>
<evidence type="ECO:0000256" key="3">
    <source>
        <dbReference type="ARBA" id="ARBA00022676"/>
    </source>
</evidence>
<protein>
    <recommendedName>
        <fullName evidence="10">Hexosyltransferase</fullName>
        <ecNumber evidence="10">2.4.1.-</ecNumber>
    </recommendedName>
</protein>
<dbReference type="PANTHER" id="PTHR11214:SF376">
    <property type="entry name" value="HEXOSYLTRANSFERASE"/>
    <property type="match status" value="1"/>
</dbReference>
<dbReference type="InterPro" id="IPR002659">
    <property type="entry name" value="Glyco_trans_31"/>
</dbReference>
<dbReference type="Gene3D" id="3.90.550.50">
    <property type="match status" value="1"/>
</dbReference>
<evidence type="ECO:0000256" key="6">
    <source>
        <dbReference type="ARBA" id="ARBA00022968"/>
    </source>
</evidence>
<organism evidence="11 12">
    <name type="scientific">Sinanodonta woodiana</name>
    <name type="common">Chinese pond mussel</name>
    <name type="synonym">Anodonta woodiana</name>
    <dbReference type="NCBI Taxonomy" id="1069815"/>
    <lineage>
        <taxon>Eukaryota</taxon>
        <taxon>Metazoa</taxon>
        <taxon>Spiralia</taxon>
        <taxon>Lophotrochozoa</taxon>
        <taxon>Mollusca</taxon>
        <taxon>Bivalvia</taxon>
        <taxon>Autobranchia</taxon>
        <taxon>Heteroconchia</taxon>
        <taxon>Palaeoheterodonta</taxon>
        <taxon>Unionida</taxon>
        <taxon>Unionoidea</taxon>
        <taxon>Unionidae</taxon>
        <taxon>Unioninae</taxon>
        <taxon>Sinanodonta</taxon>
    </lineage>
</organism>
<dbReference type="EC" id="2.4.1.-" evidence="10"/>
<dbReference type="GO" id="GO:0016757">
    <property type="term" value="F:glycosyltransferase activity"/>
    <property type="evidence" value="ECO:0007669"/>
    <property type="project" value="UniProtKB-KW"/>
</dbReference>
<evidence type="ECO:0000256" key="2">
    <source>
        <dbReference type="ARBA" id="ARBA00008661"/>
    </source>
</evidence>
<dbReference type="Proteomes" id="UP001634394">
    <property type="component" value="Unassembled WGS sequence"/>
</dbReference>
<reference evidence="11 12" key="1">
    <citation type="submission" date="2024-11" db="EMBL/GenBank/DDBJ databases">
        <title>Chromosome-level genome assembly of the freshwater bivalve Anodonta woodiana.</title>
        <authorList>
            <person name="Chen X."/>
        </authorList>
    </citation>
    <scope>NUCLEOTIDE SEQUENCE [LARGE SCALE GENOMIC DNA]</scope>
    <source>
        <strain evidence="11">MN2024</strain>
        <tissue evidence="11">Gills</tissue>
    </source>
</reference>
<proteinExistence type="inferred from homology"/>
<keyword evidence="8 10" id="KW-0333">Golgi apparatus</keyword>
<feature type="transmembrane region" description="Helical" evidence="10">
    <location>
        <begin position="258"/>
        <end position="281"/>
    </location>
</feature>
<evidence type="ECO:0000256" key="4">
    <source>
        <dbReference type="ARBA" id="ARBA00022679"/>
    </source>
</evidence>
<feature type="transmembrane region" description="Helical" evidence="10">
    <location>
        <begin position="27"/>
        <end position="46"/>
    </location>
</feature>
<keyword evidence="5 10" id="KW-0812">Transmembrane</keyword>
<evidence type="ECO:0000313" key="11">
    <source>
        <dbReference type="EMBL" id="KAL3857931.1"/>
    </source>
</evidence>
<comment type="subcellular location">
    <subcellularLocation>
        <location evidence="1 10">Golgi apparatus membrane</location>
        <topology evidence="1 10">Single-pass type II membrane protein</topology>
    </subcellularLocation>
</comment>
<dbReference type="GO" id="GO:0000139">
    <property type="term" value="C:Golgi membrane"/>
    <property type="evidence" value="ECO:0007669"/>
    <property type="project" value="UniProtKB-SubCell"/>
</dbReference>
<gene>
    <name evidence="11" type="ORF">ACJMK2_012556</name>
</gene>
<evidence type="ECO:0000256" key="9">
    <source>
        <dbReference type="ARBA" id="ARBA00023136"/>
    </source>
</evidence>
<evidence type="ECO:0000313" key="12">
    <source>
        <dbReference type="Proteomes" id="UP001634394"/>
    </source>
</evidence>
<keyword evidence="6" id="KW-0735">Signal-anchor</keyword>
<comment type="caution">
    <text evidence="11">The sequence shown here is derived from an EMBL/GenBank/DDBJ whole genome shotgun (WGS) entry which is preliminary data.</text>
</comment>
<feature type="transmembrane region" description="Helical" evidence="10">
    <location>
        <begin position="293"/>
        <end position="311"/>
    </location>
</feature>
<comment type="similarity">
    <text evidence="2 10">Belongs to the glycosyltransferase 31 family.</text>
</comment>
<keyword evidence="9 10" id="KW-0472">Membrane</keyword>
<name>A0ABD3V8K7_SINWO</name>
<keyword evidence="7 10" id="KW-1133">Transmembrane helix</keyword>
<keyword evidence="12" id="KW-1185">Reference proteome</keyword>
<evidence type="ECO:0000256" key="1">
    <source>
        <dbReference type="ARBA" id="ARBA00004323"/>
    </source>
</evidence>
<dbReference type="EMBL" id="JBJQND010000013">
    <property type="protein sequence ID" value="KAL3857931.1"/>
    <property type="molecule type" value="Genomic_DNA"/>
</dbReference>
<evidence type="ECO:0000256" key="8">
    <source>
        <dbReference type="ARBA" id="ARBA00023034"/>
    </source>
</evidence>
<dbReference type="Pfam" id="PF01762">
    <property type="entry name" value="Galactosyl_T"/>
    <property type="match status" value="1"/>
</dbReference>
<accession>A0ABD3V8K7</accession>
<dbReference type="PANTHER" id="PTHR11214">
    <property type="entry name" value="BETA-1,3-N-ACETYLGLUCOSAMINYLTRANSFERASE"/>
    <property type="match status" value="1"/>
</dbReference>
<comment type="caution">
    <text evidence="10">Lacks conserved residue(s) required for the propagation of feature annotation.</text>
</comment>
<evidence type="ECO:0000256" key="5">
    <source>
        <dbReference type="ARBA" id="ARBA00022692"/>
    </source>
</evidence>